<organism evidence="1 2">
    <name type="scientific">Trematosphaeria pertusa</name>
    <dbReference type="NCBI Taxonomy" id="390896"/>
    <lineage>
        <taxon>Eukaryota</taxon>
        <taxon>Fungi</taxon>
        <taxon>Dikarya</taxon>
        <taxon>Ascomycota</taxon>
        <taxon>Pezizomycotina</taxon>
        <taxon>Dothideomycetes</taxon>
        <taxon>Pleosporomycetidae</taxon>
        <taxon>Pleosporales</taxon>
        <taxon>Massarineae</taxon>
        <taxon>Trematosphaeriaceae</taxon>
        <taxon>Trematosphaeria</taxon>
    </lineage>
</organism>
<dbReference type="EMBL" id="ML987189">
    <property type="protein sequence ID" value="KAF2256259.1"/>
    <property type="molecule type" value="Genomic_DNA"/>
</dbReference>
<protein>
    <submittedName>
        <fullName evidence="1">Uncharacterized protein</fullName>
    </submittedName>
</protein>
<sequence length="184" mass="21051">MDAQQARPAYSEESRERLEPRYGFIIYRTDYRDEAKWDRFISYLNAQVRAGLELAGQSNLIPLIDWKVQSVKSDLDEAGPEEVQELFNAWVESSEERDDGSARFMACIMADWSCVESVGVFLKNGRKEDEFDHLGISFVYLVSRKEEEGYTAIGMSYLMPRAFALIENLGWEDVAVPEAETALP</sequence>
<dbReference type="RefSeq" id="XP_033691263.1">
    <property type="nucleotide sequence ID" value="XM_033827548.1"/>
</dbReference>
<proteinExistence type="predicted"/>
<gene>
    <name evidence="1" type="ORF">BU26DRAFT_513097</name>
</gene>
<evidence type="ECO:0000313" key="1">
    <source>
        <dbReference type="EMBL" id="KAF2256259.1"/>
    </source>
</evidence>
<reference evidence="1" key="1">
    <citation type="journal article" date="2020" name="Stud. Mycol.">
        <title>101 Dothideomycetes genomes: a test case for predicting lifestyles and emergence of pathogens.</title>
        <authorList>
            <person name="Haridas S."/>
            <person name="Albert R."/>
            <person name="Binder M."/>
            <person name="Bloem J."/>
            <person name="Labutti K."/>
            <person name="Salamov A."/>
            <person name="Andreopoulos B."/>
            <person name="Baker S."/>
            <person name="Barry K."/>
            <person name="Bills G."/>
            <person name="Bluhm B."/>
            <person name="Cannon C."/>
            <person name="Castanera R."/>
            <person name="Culley D."/>
            <person name="Daum C."/>
            <person name="Ezra D."/>
            <person name="Gonzalez J."/>
            <person name="Henrissat B."/>
            <person name="Kuo A."/>
            <person name="Liang C."/>
            <person name="Lipzen A."/>
            <person name="Lutzoni F."/>
            <person name="Magnuson J."/>
            <person name="Mondo S."/>
            <person name="Nolan M."/>
            <person name="Ohm R."/>
            <person name="Pangilinan J."/>
            <person name="Park H.-J."/>
            <person name="Ramirez L."/>
            <person name="Alfaro M."/>
            <person name="Sun H."/>
            <person name="Tritt A."/>
            <person name="Yoshinaga Y."/>
            <person name="Zwiers L.-H."/>
            <person name="Turgeon B."/>
            <person name="Goodwin S."/>
            <person name="Spatafora J."/>
            <person name="Crous P."/>
            <person name="Grigoriev I."/>
        </authorList>
    </citation>
    <scope>NUCLEOTIDE SEQUENCE</scope>
    <source>
        <strain evidence="1">CBS 122368</strain>
    </source>
</reference>
<dbReference type="OrthoDB" id="3780500at2759"/>
<dbReference type="GeneID" id="54580878"/>
<accession>A0A6A6J0N6</accession>
<dbReference type="Proteomes" id="UP000800094">
    <property type="component" value="Unassembled WGS sequence"/>
</dbReference>
<keyword evidence="2" id="KW-1185">Reference proteome</keyword>
<evidence type="ECO:0000313" key="2">
    <source>
        <dbReference type="Proteomes" id="UP000800094"/>
    </source>
</evidence>
<name>A0A6A6J0N6_9PLEO</name>
<dbReference type="AlphaFoldDB" id="A0A6A6J0N6"/>